<dbReference type="InterPro" id="IPR014710">
    <property type="entry name" value="RmlC-like_jellyroll"/>
</dbReference>
<evidence type="ECO:0000259" key="3">
    <source>
        <dbReference type="Pfam" id="PF07883"/>
    </source>
</evidence>
<evidence type="ECO:0000313" key="4">
    <source>
        <dbReference type="EMBL" id="SVC19086.1"/>
    </source>
</evidence>
<protein>
    <recommendedName>
        <fullName evidence="3">Cupin type-2 domain-containing protein</fullName>
    </recommendedName>
</protein>
<dbReference type="GO" id="GO:0047922">
    <property type="term" value="F:gentisate 1,2-dioxygenase activity"/>
    <property type="evidence" value="ECO:0007669"/>
    <property type="project" value="InterPro"/>
</dbReference>
<gene>
    <name evidence="4" type="ORF">METZ01_LOCUS271940</name>
</gene>
<reference evidence="4" key="1">
    <citation type="submission" date="2018-05" db="EMBL/GenBank/DDBJ databases">
        <authorList>
            <person name="Lanie J.A."/>
            <person name="Ng W.-L."/>
            <person name="Kazmierczak K.M."/>
            <person name="Andrzejewski T.M."/>
            <person name="Davidsen T.M."/>
            <person name="Wayne K.J."/>
            <person name="Tettelin H."/>
            <person name="Glass J.I."/>
            <person name="Rusch D."/>
            <person name="Podicherti R."/>
            <person name="Tsui H.-C.T."/>
            <person name="Winkler M.E."/>
        </authorList>
    </citation>
    <scope>NUCLEOTIDE SEQUENCE</scope>
</reference>
<name>A0A382K4Z4_9ZZZZ</name>
<dbReference type="InterPro" id="IPR011960">
    <property type="entry name" value="Gentisate_dOase"/>
</dbReference>
<dbReference type="NCBIfam" id="TIGR02272">
    <property type="entry name" value="gentisate_1_2"/>
    <property type="match status" value="1"/>
</dbReference>
<evidence type="ECO:0000256" key="2">
    <source>
        <dbReference type="ARBA" id="ARBA00023002"/>
    </source>
</evidence>
<dbReference type="CDD" id="cd02216">
    <property type="entry name" value="cupin_GDO-like_N"/>
    <property type="match status" value="1"/>
</dbReference>
<dbReference type="InterPro" id="IPR011051">
    <property type="entry name" value="RmlC_Cupin_sf"/>
</dbReference>
<dbReference type="AlphaFoldDB" id="A0A382K4Z4"/>
<keyword evidence="1" id="KW-0223">Dioxygenase</keyword>
<sequence length="347" mass="39565">MKMTPNRKSKERQDFYDEILKYSMTPLWEVFHSLVTNEPDTPIVPVRWRYNEVRPYLMRSGELISAEEAERRVLVLENPGLPGQSSTTRTLYAGLQLIMPGEIAQCHRHTQGALRFIIEGDGAYTSVEGERAVMSEWDLVLTPSWEWHDHGNESDHPMVWLDGLDIPTIRFFDAGFAEKSRDRLQQVLRPPGDSLARYGANMLPVGFTSRGSSPVFHYPYSEYREALSKMSRTDEWDPHLGLKMEFINPEDGGPVMPTIAAFVQMLPKGFSTPGYRTTEGMVITVVEGAGRVNLGNQSFDLKPRDIYVVPSWCVHTYTATEDMLLFIISDRGMQSRLGIWREKRDAA</sequence>
<dbReference type="PANTHER" id="PTHR41517">
    <property type="entry name" value="1,2-DIOXYGENASE PROTEIN-RELATED"/>
    <property type="match status" value="1"/>
</dbReference>
<dbReference type="EMBL" id="UINC01078217">
    <property type="protein sequence ID" value="SVC19086.1"/>
    <property type="molecule type" value="Genomic_DNA"/>
</dbReference>
<feature type="domain" description="Cupin type-2" evidence="3">
    <location>
        <begin position="263"/>
        <end position="322"/>
    </location>
</feature>
<keyword evidence="2" id="KW-0560">Oxidoreductase</keyword>
<proteinExistence type="predicted"/>
<feature type="domain" description="Cupin type-2" evidence="3">
    <location>
        <begin position="95"/>
        <end position="162"/>
    </location>
</feature>
<dbReference type="CDD" id="cd06992">
    <property type="entry name" value="cupin_GDO-like_C"/>
    <property type="match status" value="1"/>
</dbReference>
<dbReference type="PANTHER" id="PTHR41517:SF1">
    <property type="entry name" value="CUPIN"/>
    <property type="match status" value="1"/>
</dbReference>
<organism evidence="4">
    <name type="scientific">marine metagenome</name>
    <dbReference type="NCBI Taxonomy" id="408172"/>
    <lineage>
        <taxon>unclassified sequences</taxon>
        <taxon>metagenomes</taxon>
        <taxon>ecological metagenomes</taxon>
    </lineage>
</organism>
<dbReference type="SUPFAM" id="SSF51182">
    <property type="entry name" value="RmlC-like cupins"/>
    <property type="match status" value="1"/>
</dbReference>
<dbReference type="Pfam" id="PF07883">
    <property type="entry name" value="Cupin_2"/>
    <property type="match status" value="2"/>
</dbReference>
<accession>A0A382K4Z4</accession>
<dbReference type="InterPro" id="IPR047183">
    <property type="entry name" value="GDO-like"/>
</dbReference>
<dbReference type="Gene3D" id="2.60.120.10">
    <property type="entry name" value="Jelly Rolls"/>
    <property type="match status" value="1"/>
</dbReference>
<evidence type="ECO:0000256" key="1">
    <source>
        <dbReference type="ARBA" id="ARBA00022964"/>
    </source>
</evidence>
<dbReference type="InterPro" id="IPR013096">
    <property type="entry name" value="Cupin_2"/>
</dbReference>